<keyword evidence="1" id="KW-0732">Signal</keyword>
<feature type="signal peptide" evidence="1">
    <location>
        <begin position="1"/>
        <end position="20"/>
    </location>
</feature>
<dbReference type="AlphaFoldDB" id="A0A1E5CX47"/>
<dbReference type="EMBL" id="AJYW02000167">
    <property type="protein sequence ID" value="OEE75038.1"/>
    <property type="molecule type" value="Genomic_DNA"/>
</dbReference>
<evidence type="ECO:0000313" key="3">
    <source>
        <dbReference type="Proteomes" id="UP000094165"/>
    </source>
</evidence>
<dbReference type="Proteomes" id="UP000094165">
    <property type="component" value="Unassembled WGS sequence"/>
</dbReference>
<dbReference type="RefSeq" id="WP_017054488.1">
    <property type="nucleotide sequence ID" value="NZ_AJYW02000167.1"/>
</dbReference>
<protein>
    <recommendedName>
        <fullName evidence="4">Metallopeptidase</fullName>
    </recommendedName>
</protein>
<sequence>MKRLFSTITYSCLCISPALAAKPNMIIQFSAPDNSAEQVAKQQIEASGINQTVIELSNQSFPFNKTLTIQYGATEGPLYDPDKHTIYIPYRFYQESLSYFQKNKYEEKFQKSAQLGALDTLLHTLLHEAGHAFIADQDIAILGKEEDAVDNFATILMLNYVDQGDDAAISAADMFAFESDDRPDYYDFGEYIDEHSFDLQRYFSTLCLVYGSDPEKHQALLDEVENDYLTDRKDFCTFNYDQINDNWHRYFLPSKTIDITDFNTGRRS</sequence>
<accession>A0A1E5CX47</accession>
<evidence type="ECO:0000256" key="1">
    <source>
        <dbReference type="SAM" id="SignalP"/>
    </source>
</evidence>
<dbReference type="InterPro" id="IPR025644">
    <property type="entry name" value="DUF4344"/>
</dbReference>
<reference evidence="2 3" key="1">
    <citation type="journal article" date="2012" name="Science">
        <title>Ecological populations of bacteria act as socially cohesive units of antibiotic production and resistance.</title>
        <authorList>
            <person name="Cordero O.X."/>
            <person name="Wildschutte H."/>
            <person name="Kirkup B."/>
            <person name="Proehl S."/>
            <person name="Ngo L."/>
            <person name="Hussain F."/>
            <person name="Le Roux F."/>
            <person name="Mincer T."/>
            <person name="Polz M.F."/>
        </authorList>
    </citation>
    <scope>NUCLEOTIDE SEQUENCE [LARGE SCALE GENOMIC DNA]</scope>
    <source>
        <strain evidence="2 3">FF-238</strain>
    </source>
</reference>
<evidence type="ECO:0008006" key="4">
    <source>
        <dbReference type="Google" id="ProtNLM"/>
    </source>
</evidence>
<feature type="chain" id="PRO_5009173367" description="Metallopeptidase" evidence="1">
    <location>
        <begin position="21"/>
        <end position="268"/>
    </location>
</feature>
<proteinExistence type="predicted"/>
<name>A0A1E5CX47_9VIBR</name>
<comment type="caution">
    <text evidence="2">The sequence shown here is derived from an EMBL/GenBank/DDBJ whole genome shotgun (WGS) entry which is preliminary data.</text>
</comment>
<keyword evidence="3" id="KW-1185">Reference proteome</keyword>
<gene>
    <name evidence="2" type="ORF">A130_17355</name>
</gene>
<evidence type="ECO:0000313" key="2">
    <source>
        <dbReference type="EMBL" id="OEE75038.1"/>
    </source>
</evidence>
<dbReference type="Pfam" id="PF14247">
    <property type="entry name" value="DUF4344"/>
    <property type="match status" value="1"/>
</dbReference>
<organism evidence="2 3">
    <name type="scientific">Vibrio genomosp. F6 str. FF-238</name>
    <dbReference type="NCBI Taxonomy" id="1191298"/>
    <lineage>
        <taxon>Bacteria</taxon>
        <taxon>Pseudomonadati</taxon>
        <taxon>Pseudomonadota</taxon>
        <taxon>Gammaproteobacteria</taxon>
        <taxon>Vibrionales</taxon>
        <taxon>Vibrionaceae</taxon>
        <taxon>Vibrio</taxon>
    </lineage>
</organism>